<name>X1B034_9ZZZZ</name>
<proteinExistence type="predicted"/>
<sequence>DISLSTLVKLVDYFGNIFKLYSNNVGSIKINSLHNILKKYSIYKYIILTISLNRYISKYISIYTNYVINAFDTTKLQDTSILQFSKYIRKIHSVTLTNTLHSVKPTDEDEVNEQKDTEIKHEDTEKIDDIEYAIIKCNNIDHKYNIKELVKYTYFERCLDPKFNVKFNVNGNKLIIFDNEYMDVMDIFSNIILNKDINYSIISKNKCILLIKLMDYINESDMIYNFLTNKIKTFEYDINNTPLSSLIDYITSIPKSFILYKVIRYYTESINIIINLFFRSFFYMTDKLIG</sequence>
<comment type="caution">
    <text evidence="1">The sequence shown here is derived from an EMBL/GenBank/DDBJ whole genome shotgun (WGS) entry which is preliminary data.</text>
</comment>
<organism evidence="1">
    <name type="scientific">marine sediment metagenome</name>
    <dbReference type="NCBI Taxonomy" id="412755"/>
    <lineage>
        <taxon>unclassified sequences</taxon>
        <taxon>metagenomes</taxon>
        <taxon>ecological metagenomes</taxon>
    </lineage>
</organism>
<accession>X1B034</accession>
<protein>
    <submittedName>
        <fullName evidence="1">Uncharacterized protein</fullName>
    </submittedName>
</protein>
<evidence type="ECO:0000313" key="1">
    <source>
        <dbReference type="EMBL" id="GAG65371.1"/>
    </source>
</evidence>
<feature type="non-terminal residue" evidence="1">
    <location>
        <position position="1"/>
    </location>
</feature>
<dbReference type="AlphaFoldDB" id="X1B034"/>
<dbReference type="EMBL" id="BART01009249">
    <property type="protein sequence ID" value="GAG65371.1"/>
    <property type="molecule type" value="Genomic_DNA"/>
</dbReference>
<gene>
    <name evidence="1" type="ORF">S01H4_20553</name>
</gene>
<reference evidence="1" key="1">
    <citation type="journal article" date="2014" name="Front. Microbiol.">
        <title>High frequency of phylogenetically diverse reductive dehalogenase-homologous genes in deep subseafloor sedimentary metagenomes.</title>
        <authorList>
            <person name="Kawai M."/>
            <person name="Futagami T."/>
            <person name="Toyoda A."/>
            <person name="Takaki Y."/>
            <person name="Nishi S."/>
            <person name="Hori S."/>
            <person name="Arai W."/>
            <person name="Tsubouchi T."/>
            <person name="Morono Y."/>
            <person name="Uchiyama I."/>
            <person name="Ito T."/>
            <person name="Fujiyama A."/>
            <person name="Inagaki F."/>
            <person name="Takami H."/>
        </authorList>
    </citation>
    <scope>NUCLEOTIDE SEQUENCE</scope>
    <source>
        <strain evidence="1">Expedition CK06-06</strain>
    </source>
</reference>